<gene>
    <name evidence="1" type="ORF">UFOVP470_23</name>
</gene>
<evidence type="ECO:0000313" key="1">
    <source>
        <dbReference type="EMBL" id="CAB4144245.1"/>
    </source>
</evidence>
<organism evidence="1">
    <name type="scientific">uncultured Caudovirales phage</name>
    <dbReference type="NCBI Taxonomy" id="2100421"/>
    <lineage>
        <taxon>Viruses</taxon>
        <taxon>Duplodnaviria</taxon>
        <taxon>Heunggongvirae</taxon>
        <taxon>Uroviricota</taxon>
        <taxon>Caudoviricetes</taxon>
        <taxon>Peduoviridae</taxon>
        <taxon>Maltschvirus</taxon>
        <taxon>Maltschvirus maltsch</taxon>
    </lineage>
</organism>
<name>A0A6J5MB58_9CAUD</name>
<protein>
    <submittedName>
        <fullName evidence="1">Uncharacterized protein</fullName>
    </submittedName>
</protein>
<sequence length="275" mass="28991">MPKIGIPEPTTDPLSLQATVKALKEAVEIMMGVRDNAITSAAVTREEVIATASFKEFRDRLGGSSDNVEFNPDGFTTSTAMTTALAGKSDVGHGHAQSDVTGLVTALAGKEPTIAAGTTGQYWRGDKSWQALPAAPVQKFANRYYATYTAQTTFTAQIPFDATIPLITEGTQIFSLDVTTTTATQILRIKLEIPTAQSNGYSIASVFVGSTCVHAGYEWGVTFATLHSKVEYAPGAAGTYAVTVRFGPYTGTSTINPVSLGGASFTTLCIDVIEP</sequence>
<dbReference type="EMBL" id="LR796429">
    <property type="protein sequence ID" value="CAB4144245.1"/>
    <property type="molecule type" value="Genomic_DNA"/>
</dbReference>
<accession>A0A6J5MB58</accession>
<reference evidence="1" key="1">
    <citation type="submission" date="2020-04" db="EMBL/GenBank/DDBJ databases">
        <authorList>
            <person name="Chiriac C."/>
            <person name="Salcher M."/>
            <person name="Ghai R."/>
            <person name="Kavagutti S V."/>
        </authorList>
    </citation>
    <scope>NUCLEOTIDE SEQUENCE</scope>
</reference>
<proteinExistence type="predicted"/>